<comment type="caution">
    <text evidence="3">The sequence shown here is derived from an EMBL/GenBank/DDBJ whole genome shotgun (WGS) entry which is preliminary data.</text>
</comment>
<evidence type="ECO:0000256" key="1">
    <source>
        <dbReference type="SAM" id="Phobius"/>
    </source>
</evidence>
<protein>
    <submittedName>
        <fullName evidence="3">CPBP family intramembrane metalloprotease</fullName>
    </submittedName>
</protein>
<dbReference type="GO" id="GO:0006508">
    <property type="term" value="P:proteolysis"/>
    <property type="evidence" value="ECO:0007669"/>
    <property type="project" value="UniProtKB-KW"/>
</dbReference>
<feature type="transmembrane region" description="Helical" evidence="1">
    <location>
        <begin position="238"/>
        <end position="257"/>
    </location>
</feature>
<dbReference type="EMBL" id="SRMO01000084">
    <property type="protein sequence ID" value="TGG90954.1"/>
    <property type="molecule type" value="Genomic_DNA"/>
</dbReference>
<accession>A0A524RLK2</accession>
<feature type="domain" description="CAAX prenyl protease 2/Lysostaphin resistance protein A-like" evidence="2">
    <location>
        <begin position="124"/>
        <end position="210"/>
    </location>
</feature>
<feature type="transmembrane region" description="Helical" evidence="1">
    <location>
        <begin position="199"/>
        <end position="218"/>
    </location>
</feature>
<feature type="transmembrane region" description="Helical" evidence="1">
    <location>
        <begin position="149"/>
        <end position="169"/>
    </location>
</feature>
<feature type="transmembrane region" description="Helical" evidence="1">
    <location>
        <begin position="175"/>
        <end position="192"/>
    </location>
</feature>
<dbReference type="Pfam" id="PF02517">
    <property type="entry name" value="Rce1-like"/>
    <property type="match status" value="1"/>
</dbReference>
<feature type="transmembrane region" description="Helical" evidence="1">
    <location>
        <begin position="92"/>
        <end position="111"/>
    </location>
</feature>
<feature type="transmembrane region" description="Helical" evidence="1">
    <location>
        <begin position="12"/>
        <end position="32"/>
    </location>
</feature>
<keyword evidence="1" id="KW-1133">Transmembrane helix</keyword>
<keyword evidence="1" id="KW-0472">Membrane</keyword>
<dbReference type="GO" id="GO:0080120">
    <property type="term" value="P:CAAX-box protein maturation"/>
    <property type="evidence" value="ECO:0007669"/>
    <property type="project" value="UniProtKB-ARBA"/>
</dbReference>
<dbReference type="PANTHER" id="PTHR39430:SF1">
    <property type="entry name" value="PROTEASE"/>
    <property type="match status" value="1"/>
</dbReference>
<dbReference type="InterPro" id="IPR003675">
    <property type="entry name" value="Rce1/LyrA-like_dom"/>
</dbReference>
<evidence type="ECO:0000313" key="3">
    <source>
        <dbReference type="EMBL" id="TGG90954.1"/>
    </source>
</evidence>
<dbReference type="GO" id="GO:0008237">
    <property type="term" value="F:metallopeptidase activity"/>
    <property type="evidence" value="ECO:0007669"/>
    <property type="project" value="UniProtKB-KW"/>
</dbReference>
<gene>
    <name evidence="3" type="ORF">ERJ67_09685</name>
</gene>
<organism evidence="3 4">
    <name type="scientific">Aphanocapsa feldmannii 277cV</name>
    <dbReference type="NCBI Taxonomy" id="2507553"/>
    <lineage>
        <taxon>Bacteria</taxon>
        <taxon>Bacillati</taxon>
        <taxon>Cyanobacteriota</taxon>
        <taxon>Cyanophyceae</taxon>
        <taxon>Oscillatoriophycideae</taxon>
        <taxon>Chroococcales</taxon>
        <taxon>Microcystaceae</taxon>
        <taxon>Aphanocapsa</taxon>
    </lineage>
</organism>
<sequence length="273" mass="28940">MAGGGPRPLGTLLFPLLVVAVWSLARFLAQLAGFAPEQRPLVGALPALLLLFILLPRRVRRVWGDGQPWRRLGLARPLGEGVLQLLRGLGQVLVLLTGLVLVLLIGGWAQWQGALPISVAVNGVLLLGVGLAEELLFRGWLLGELEQQLPARRALLLQGLLFGLVHPWYRLAAPWSWAQLLGLSLLGVVLGLQRRSDGGSLAGAVGLHGGLVGGWFVIQEAVLGIQPDTPAWLLGPGGAAANPVGGLLGLMTLLILIRLNTGRVLNKDTLENS</sequence>
<dbReference type="GO" id="GO:0004175">
    <property type="term" value="F:endopeptidase activity"/>
    <property type="evidence" value="ECO:0007669"/>
    <property type="project" value="UniProtKB-ARBA"/>
</dbReference>
<dbReference type="Proteomes" id="UP000317990">
    <property type="component" value="Unassembled WGS sequence"/>
</dbReference>
<keyword evidence="3" id="KW-0645">Protease</keyword>
<keyword evidence="1" id="KW-0812">Transmembrane</keyword>
<dbReference type="PANTHER" id="PTHR39430">
    <property type="entry name" value="MEMBRANE-ASSOCIATED PROTEASE-RELATED"/>
    <property type="match status" value="1"/>
</dbReference>
<proteinExistence type="predicted"/>
<keyword evidence="3" id="KW-0482">Metalloprotease</keyword>
<keyword evidence="3" id="KW-0378">Hydrolase</keyword>
<evidence type="ECO:0000313" key="4">
    <source>
        <dbReference type="Proteomes" id="UP000317990"/>
    </source>
</evidence>
<feature type="transmembrane region" description="Helical" evidence="1">
    <location>
        <begin position="38"/>
        <end position="55"/>
    </location>
</feature>
<dbReference type="AlphaFoldDB" id="A0A524RLK2"/>
<feature type="transmembrane region" description="Helical" evidence="1">
    <location>
        <begin position="117"/>
        <end position="137"/>
    </location>
</feature>
<reference evidence="3 4" key="1">
    <citation type="journal article" date="2019" name="mSystems">
        <title>Life at home and on the roam: Genomic adaptions reflect the dual lifestyle of an intracellular, facultative symbiont.</title>
        <authorList>
            <person name="Burgsdorf I."/>
        </authorList>
    </citation>
    <scope>NUCLEOTIDE SEQUENCE [LARGE SCALE GENOMIC DNA]</scope>
    <source>
        <strain evidence="3">277cV</strain>
    </source>
</reference>
<evidence type="ECO:0000259" key="2">
    <source>
        <dbReference type="Pfam" id="PF02517"/>
    </source>
</evidence>
<name>A0A524RLK2_9CHRO</name>